<evidence type="ECO:0000256" key="3">
    <source>
        <dbReference type="ARBA" id="ARBA00022722"/>
    </source>
</evidence>
<dbReference type="GO" id="GO:0000110">
    <property type="term" value="C:nucleotide-excision repair factor 1 complex"/>
    <property type="evidence" value="ECO:0007669"/>
    <property type="project" value="TreeGrafter"/>
</dbReference>
<evidence type="ECO:0000259" key="12">
    <source>
        <dbReference type="SMART" id="SM00891"/>
    </source>
</evidence>
<name>A0A3M7Q4K4_BRAPC</name>
<keyword evidence="4 13" id="KW-0255">Endonuclease</keyword>
<keyword evidence="14" id="KW-1185">Reference proteome</keyword>
<evidence type="ECO:0000256" key="6">
    <source>
        <dbReference type="ARBA" id="ARBA00022801"/>
    </source>
</evidence>
<dbReference type="OrthoDB" id="361020at2759"/>
<keyword evidence="5" id="KW-0227">DNA damage</keyword>
<keyword evidence="9" id="KW-0539">Nucleus</keyword>
<evidence type="ECO:0000313" key="14">
    <source>
        <dbReference type="Proteomes" id="UP000276133"/>
    </source>
</evidence>
<dbReference type="InterPro" id="IPR010994">
    <property type="entry name" value="RuvA_2-like"/>
</dbReference>
<dbReference type="GO" id="GO:0000712">
    <property type="term" value="P:resolution of meiotic recombination intermediates"/>
    <property type="evidence" value="ECO:0007669"/>
    <property type="project" value="TreeGrafter"/>
</dbReference>
<dbReference type="GO" id="GO:0003697">
    <property type="term" value="F:single-stranded DNA binding"/>
    <property type="evidence" value="ECO:0007669"/>
    <property type="project" value="TreeGrafter"/>
</dbReference>
<feature type="compositionally biased region" description="Low complexity" evidence="11">
    <location>
        <begin position="412"/>
        <end position="421"/>
    </location>
</feature>
<evidence type="ECO:0000256" key="4">
    <source>
        <dbReference type="ARBA" id="ARBA00022759"/>
    </source>
</evidence>
<keyword evidence="8" id="KW-0234">DNA repair</keyword>
<feature type="compositionally biased region" description="Basic and acidic residues" evidence="11">
    <location>
        <begin position="835"/>
        <end position="845"/>
    </location>
</feature>
<gene>
    <name evidence="13" type="ORF">BpHYR1_012395</name>
</gene>
<comment type="caution">
    <text evidence="13">The sequence shown here is derived from an EMBL/GenBank/DDBJ whole genome shotgun (WGS) entry which is preliminary data.</text>
</comment>
<reference evidence="13 14" key="1">
    <citation type="journal article" date="2018" name="Sci. Rep.">
        <title>Genomic signatures of local adaptation to the degree of environmental predictability in rotifers.</title>
        <authorList>
            <person name="Franch-Gras L."/>
            <person name="Hahn C."/>
            <person name="Garcia-Roger E.M."/>
            <person name="Carmona M.J."/>
            <person name="Serra M."/>
            <person name="Gomez A."/>
        </authorList>
    </citation>
    <scope>NUCLEOTIDE SEQUENCE [LARGE SCALE GENOMIC DNA]</scope>
    <source>
        <strain evidence="13">HYR1</strain>
    </source>
</reference>
<feature type="domain" description="ERCC4" evidence="12">
    <location>
        <begin position="576"/>
        <end position="656"/>
    </location>
</feature>
<dbReference type="EMBL" id="REGN01007407">
    <property type="protein sequence ID" value="RNA06396.1"/>
    <property type="molecule type" value="Genomic_DNA"/>
</dbReference>
<dbReference type="GO" id="GO:1901255">
    <property type="term" value="P:nucleotide-excision repair involved in interstrand cross-link repair"/>
    <property type="evidence" value="ECO:0007669"/>
    <property type="project" value="TreeGrafter"/>
</dbReference>
<dbReference type="InterPro" id="IPR011335">
    <property type="entry name" value="Restrct_endonuc-II-like"/>
</dbReference>
<evidence type="ECO:0000256" key="8">
    <source>
        <dbReference type="ARBA" id="ARBA00023204"/>
    </source>
</evidence>
<dbReference type="PANTHER" id="PTHR10150">
    <property type="entry name" value="DNA REPAIR ENDONUCLEASE XPF"/>
    <property type="match status" value="1"/>
</dbReference>
<keyword evidence="3" id="KW-0540">Nuclease</keyword>
<evidence type="ECO:0000256" key="10">
    <source>
        <dbReference type="ARBA" id="ARBA00072370"/>
    </source>
</evidence>
<dbReference type="InterPro" id="IPR047520">
    <property type="entry name" value="XPF_nuclease"/>
</dbReference>
<dbReference type="Pfam" id="PF02732">
    <property type="entry name" value="ERCC4"/>
    <property type="match status" value="1"/>
</dbReference>
<comment type="subcellular location">
    <subcellularLocation>
        <location evidence="1">Nucleus</location>
    </subcellularLocation>
</comment>
<dbReference type="CDD" id="cd20078">
    <property type="entry name" value="XPF_nuclease_XPF_euk"/>
    <property type="match status" value="1"/>
</dbReference>
<evidence type="ECO:0000256" key="1">
    <source>
        <dbReference type="ARBA" id="ARBA00004123"/>
    </source>
</evidence>
<feature type="region of interest" description="Disordered" evidence="11">
    <location>
        <begin position="824"/>
        <end position="845"/>
    </location>
</feature>
<dbReference type="Gene3D" id="3.40.50.10130">
    <property type="match status" value="1"/>
</dbReference>
<evidence type="ECO:0000256" key="11">
    <source>
        <dbReference type="SAM" id="MobiDB-lite"/>
    </source>
</evidence>
<dbReference type="SUPFAM" id="SSF47781">
    <property type="entry name" value="RuvA domain 2-like"/>
    <property type="match status" value="1"/>
</dbReference>
<dbReference type="SMART" id="SM00891">
    <property type="entry name" value="ERCC4"/>
    <property type="match status" value="1"/>
</dbReference>
<keyword evidence="7" id="KW-0238">DNA-binding</keyword>
<dbReference type="Gene3D" id="1.10.150.20">
    <property type="entry name" value="5' to 3' exonuclease, C-terminal subdomain"/>
    <property type="match status" value="1"/>
</dbReference>
<protein>
    <recommendedName>
        <fullName evidence="10">DNA repair endonuclease XPF</fullName>
    </recommendedName>
</protein>
<dbReference type="Proteomes" id="UP000276133">
    <property type="component" value="Unassembled WGS sequence"/>
</dbReference>
<dbReference type="AlphaFoldDB" id="A0A3M7Q4K4"/>
<dbReference type="GO" id="GO:0000014">
    <property type="term" value="F:single-stranded DNA endodeoxyribonuclease activity"/>
    <property type="evidence" value="ECO:0007669"/>
    <property type="project" value="TreeGrafter"/>
</dbReference>
<feature type="region of interest" description="Disordered" evidence="11">
    <location>
        <begin position="387"/>
        <end position="433"/>
    </location>
</feature>
<dbReference type="GO" id="GO:0003684">
    <property type="term" value="F:damaged DNA binding"/>
    <property type="evidence" value="ECO:0007669"/>
    <property type="project" value="TreeGrafter"/>
</dbReference>
<sequence length="845" mass="98037">GCFFVTSRILVVDMLTERIPIEYITGILVYNAHKIIDSCQETFILRMFRQKNKKGFIKAFSDNPIFFTKGFSKVERVMKNLFVKKLFVYPRFHVDIEAELTKYKPEVIEIHVGLSDNSCRIQMALMDILNVLLQEFKGCCSYIDHDFLTMEMVVSRPFDQIVKAQLEPVWNQLGSKPKQLISDIRTLRLLLYYLTQYDSITFFKMLNCLKSHEKDIGRSSGWMFLDAANELFTKAKLRVYGSEMRNYAKPDPKKKFKWSKENKDMASRIIAESPKLKVLKEVLEELGTEENSQEEINILIVANDDRTCSQIKHFLRKNRLTRNMEAGSKKATKQFEKFDIAEEQKSDEKDDEFIVKMILKPFGSIDLNERQVDTKISKMAKKLDRKNKEKETVTLTQMVKKTSTKESKSSSESESTDGSSSNDEDQPAQSSEQNLVKKNTNLFLSALEGGTRQKISLIKLLYETKPKYIILYDSQLWFVRQIEVIQCLRYKNPMRVYFMMYTNSSEEQRYLTSIRTEKESFEILIREKANMIVTEEQDGKLELPKETDKEKDTIMEQFNSRKGGLPPVPQESEPPKIIVDMREFRCELPSILHKRGFHIEPCTLEVGDYVLTPSISVERKSINDLIESLANGRLYNQVNAMSRSYKIPVLLIEFDPKKPFQLNSYQALASNEISPQHTSSKLSLLTIHFPKLRILWCSSPSETAEIFEELKSNCPEPDAETAMSIKTDQVIEDDDLKFNPVLRDLLLKIPGIDSKNVHRVITKVKDLFSLCQMSEQELSDVLENSKSAKLVYEFLNTSKKDEALSLINDEVDFEDLDNFYEFDSKKTNSSNSPEKFYKKQTKNEF</sequence>
<evidence type="ECO:0000256" key="7">
    <source>
        <dbReference type="ARBA" id="ARBA00023125"/>
    </source>
</evidence>
<accession>A0A3M7Q4K4</accession>
<dbReference type="PANTHER" id="PTHR10150:SF0">
    <property type="entry name" value="DNA REPAIR ENDONUCLEASE XPF"/>
    <property type="match status" value="1"/>
</dbReference>
<proteinExistence type="inferred from homology"/>
<comment type="similarity">
    <text evidence="2">Belongs to the XPF family.</text>
</comment>
<organism evidence="13 14">
    <name type="scientific">Brachionus plicatilis</name>
    <name type="common">Marine rotifer</name>
    <name type="synonym">Brachionus muelleri</name>
    <dbReference type="NCBI Taxonomy" id="10195"/>
    <lineage>
        <taxon>Eukaryota</taxon>
        <taxon>Metazoa</taxon>
        <taxon>Spiralia</taxon>
        <taxon>Gnathifera</taxon>
        <taxon>Rotifera</taxon>
        <taxon>Eurotatoria</taxon>
        <taxon>Monogononta</taxon>
        <taxon>Pseudotrocha</taxon>
        <taxon>Ploima</taxon>
        <taxon>Brachionidae</taxon>
        <taxon>Brachionus</taxon>
    </lineage>
</organism>
<evidence type="ECO:0000256" key="9">
    <source>
        <dbReference type="ARBA" id="ARBA00023242"/>
    </source>
</evidence>
<dbReference type="InterPro" id="IPR006166">
    <property type="entry name" value="ERCC4_domain"/>
</dbReference>
<keyword evidence="6" id="KW-0378">Hydrolase</keyword>
<feature type="non-terminal residue" evidence="13">
    <location>
        <position position="1"/>
    </location>
</feature>
<dbReference type="FunFam" id="3.40.50.10130:FF:000002">
    <property type="entry name" value="DNA repair endonuclease XPF"/>
    <property type="match status" value="1"/>
</dbReference>
<evidence type="ECO:0000313" key="13">
    <source>
        <dbReference type="EMBL" id="RNA06396.1"/>
    </source>
</evidence>
<dbReference type="GO" id="GO:0000724">
    <property type="term" value="P:double-strand break repair via homologous recombination"/>
    <property type="evidence" value="ECO:0007669"/>
    <property type="project" value="TreeGrafter"/>
</dbReference>
<evidence type="ECO:0000256" key="5">
    <source>
        <dbReference type="ARBA" id="ARBA00022763"/>
    </source>
</evidence>
<dbReference type="STRING" id="10195.A0A3M7Q4K4"/>
<dbReference type="SUPFAM" id="SSF52980">
    <property type="entry name" value="Restriction endonuclease-like"/>
    <property type="match status" value="1"/>
</dbReference>
<evidence type="ECO:0000256" key="2">
    <source>
        <dbReference type="ARBA" id="ARBA00010015"/>
    </source>
</evidence>